<comment type="caution">
    <text evidence="2">The sequence shown here is derived from an EMBL/GenBank/DDBJ whole genome shotgun (WGS) entry which is preliminary data.</text>
</comment>
<feature type="compositionally biased region" description="Low complexity" evidence="1">
    <location>
        <begin position="88"/>
        <end position="122"/>
    </location>
</feature>
<feature type="region of interest" description="Disordered" evidence="1">
    <location>
        <begin position="85"/>
        <end position="128"/>
    </location>
</feature>
<name>A0A7J7C2P3_TRIWF</name>
<dbReference type="GO" id="GO:0019210">
    <property type="term" value="F:kinase inhibitor activity"/>
    <property type="evidence" value="ECO:0007669"/>
    <property type="project" value="InterPro"/>
</dbReference>
<dbReference type="InterPro" id="IPR039620">
    <property type="entry name" value="BKI1/MAKR1/3/4"/>
</dbReference>
<dbReference type="AlphaFoldDB" id="A0A7J7C2P3"/>
<dbReference type="GO" id="GO:0005886">
    <property type="term" value="C:plasma membrane"/>
    <property type="evidence" value="ECO:0007669"/>
    <property type="project" value="InterPro"/>
</dbReference>
<keyword evidence="3" id="KW-1185">Reference proteome</keyword>
<dbReference type="PANTHER" id="PTHR33312:SF35">
    <property type="entry name" value="TPRXL"/>
    <property type="match status" value="1"/>
</dbReference>
<evidence type="ECO:0000313" key="3">
    <source>
        <dbReference type="Proteomes" id="UP000593562"/>
    </source>
</evidence>
<dbReference type="InParanoid" id="A0A7J7C2P3"/>
<dbReference type="EMBL" id="JAAARO010000021">
    <property type="protein sequence ID" value="KAF5728036.1"/>
    <property type="molecule type" value="Genomic_DNA"/>
</dbReference>
<sequence>MESHRRQRTSSGEEIFSFPNTPIQDSDFEFESLTPDSTSSTDPYKTNSPADHLFFNGILLPHTYNFPSELPTPTMLHIDHISRTMSRTSSVNSKDSLLSSRSTSTNSSRSSCSARTSSSDNNNSRVASRTSSVSCHVYGASRRWQIIAPVVPVLNRDLSRKRSKIGADRGVRGKKQESKKSREVKPGIWRRFFRYFLVACRQCHAMESSVKDDDDVLQRI</sequence>
<accession>A0A7J7C2P3</accession>
<gene>
    <name evidence="2" type="ORF">HS088_TW21G00179</name>
</gene>
<organism evidence="2 3">
    <name type="scientific">Tripterygium wilfordii</name>
    <name type="common">Thunder God vine</name>
    <dbReference type="NCBI Taxonomy" id="458696"/>
    <lineage>
        <taxon>Eukaryota</taxon>
        <taxon>Viridiplantae</taxon>
        <taxon>Streptophyta</taxon>
        <taxon>Embryophyta</taxon>
        <taxon>Tracheophyta</taxon>
        <taxon>Spermatophyta</taxon>
        <taxon>Magnoliopsida</taxon>
        <taxon>eudicotyledons</taxon>
        <taxon>Gunneridae</taxon>
        <taxon>Pentapetalae</taxon>
        <taxon>rosids</taxon>
        <taxon>fabids</taxon>
        <taxon>Celastrales</taxon>
        <taxon>Celastraceae</taxon>
        <taxon>Tripterygium</taxon>
    </lineage>
</organism>
<feature type="region of interest" description="Disordered" evidence="1">
    <location>
        <begin position="1"/>
        <end position="45"/>
    </location>
</feature>
<dbReference type="PANTHER" id="PTHR33312">
    <property type="entry name" value="MEMBRANE-ASSOCIATED KINASE REGULATOR 4-RELATED"/>
    <property type="match status" value="1"/>
</dbReference>
<dbReference type="Proteomes" id="UP000593562">
    <property type="component" value="Unassembled WGS sequence"/>
</dbReference>
<evidence type="ECO:0000313" key="2">
    <source>
        <dbReference type="EMBL" id="KAF5728036.1"/>
    </source>
</evidence>
<protein>
    <submittedName>
        <fullName evidence="2">Uncharacterized protein</fullName>
    </submittedName>
</protein>
<reference evidence="2 3" key="1">
    <citation type="journal article" date="2020" name="Nat. Commun.">
        <title>Genome of Tripterygium wilfordii and identification of cytochrome P450 involved in triptolide biosynthesis.</title>
        <authorList>
            <person name="Tu L."/>
            <person name="Su P."/>
            <person name="Zhang Z."/>
            <person name="Gao L."/>
            <person name="Wang J."/>
            <person name="Hu T."/>
            <person name="Zhou J."/>
            <person name="Zhang Y."/>
            <person name="Zhao Y."/>
            <person name="Liu Y."/>
            <person name="Song Y."/>
            <person name="Tong Y."/>
            <person name="Lu Y."/>
            <person name="Yang J."/>
            <person name="Xu C."/>
            <person name="Jia M."/>
            <person name="Peters R.J."/>
            <person name="Huang L."/>
            <person name="Gao W."/>
        </authorList>
    </citation>
    <scope>NUCLEOTIDE SEQUENCE [LARGE SCALE GENOMIC DNA]</scope>
    <source>
        <strain evidence="3">cv. XIE 37</strain>
        <tissue evidence="2">Leaf</tissue>
    </source>
</reference>
<proteinExistence type="predicted"/>
<feature type="compositionally biased region" description="Low complexity" evidence="1">
    <location>
        <begin position="34"/>
        <end position="43"/>
    </location>
</feature>
<evidence type="ECO:0000256" key="1">
    <source>
        <dbReference type="SAM" id="MobiDB-lite"/>
    </source>
</evidence>